<dbReference type="Proteomes" id="UP000014937">
    <property type="component" value="Unassembled WGS sequence"/>
</dbReference>
<evidence type="ECO:0000256" key="2">
    <source>
        <dbReference type="SAM" id="SignalP"/>
    </source>
</evidence>
<feature type="signal peptide" evidence="2">
    <location>
        <begin position="1"/>
        <end position="20"/>
    </location>
</feature>
<feature type="region of interest" description="Disordered" evidence="1">
    <location>
        <begin position="38"/>
        <end position="87"/>
    </location>
</feature>
<feature type="compositionally biased region" description="Polar residues" evidence="1">
    <location>
        <begin position="38"/>
        <end position="56"/>
    </location>
</feature>
<protein>
    <recommendedName>
        <fullName evidence="4">DUF1795 domain-containing protein</fullName>
    </recommendedName>
</protein>
<name>R6WKR2_9FIRM</name>
<gene>
    <name evidence="3" type="ORF">BN587_01740</name>
</gene>
<accession>R6WKR2</accession>
<reference evidence="3" key="1">
    <citation type="submission" date="2012-11" db="EMBL/GenBank/DDBJ databases">
        <title>Dependencies among metagenomic species, viruses, plasmids and units of genetic variation.</title>
        <authorList>
            <person name="Nielsen H.B."/>
            <person name="Almeida M."/>
            <person name="Juncker A.S."/>
            <person name="Rasmussen S."/>
            <person name="Li J."/>
            <person name="Sunagawa S."/>
            <person name="Plichta D."/>
            <person name="Gautier L."/>
            <person name="Le Chatelier E."/>
            <person name="Peletier E."/>
            <person name="Bonde I."/>
            <person name="Nielsen T."/>
            <person name="Manichanh C."/>
            <person name="Arumugam M."/>
            <person name="Batto J."/>
            <person name="Santos M.B.Q.D."/>
            <person name="Blom N."/>
            <person name="Borruel N."/>
            <person name="Burgdorf K.S."/>
            <person name="Boumezbeur F."/>
            <person name="Casellas F."/>
            <person name="Dore J."/>
            <person name="Guarner F."/>
            <person name="Hansen T."/>
            <person name="Hildebrand F."/>
            <person name="Kaas R.S."/>
            <person name="Kennedy S."/>
            <person name="Kristiansen K."/>
            <person name="Kultima J.R."/>
            <person name="Leonard P."/>
            <person name="Levenez F."/>
            <person name="Lund O."/>
            <person name="Moumen B."/>
            <person name="Le Paslier D."/>
            <person name="Pons N."/>
            <person name="Pedersen O."/>
            <person name="Prifti E."/>
            <person name="Qin J."/>
            <person name="Raes J."/>
            <person name="Tap J."/>
            <person name="Tims S."/>
            <person name="Ussery D.W."/>
            <person name="Yamada T."/>
            <person name="MetaHit consortium"/>
            <person name="Renault P."/>
            <person name="Sicheritz-Ponten T."/>
            <person name="Bork P."/>
            <person name="Wang J."/>
            <person name="Brunak S."/>
            <person name="Ehrlich S.D."/>
        </authorList>
    </citation>
    <scope>NUCLEOTIDE SEQUENCE [LARGE SCALE GENOMIC DNA]</scope>
</reference>
<evidence type="ECO:0000256" key="1">
    <source>
        <dbReference type="SAM" id="MobiDB-lite"/>
    </source>
</evidence>
<dbReference type="EMBL" id="CBGL010000018">
    <property type="protein sequence ID" value="CDD09965.1"/>
    <property type="molecule type" value="Genomic_DNA"/>
</dbReference>
<feature type="compositionally biased region" description="Low complexity" evidence="1">
    <location>
        <begin position="106"/>
        <end position="116"/>
    </location>
</feature>
<keyword evidence="2" id="KW-0732">Signal</keyword>
<sequence length="297" mass="32062">MRRTALICSLLLSLAGSSFAATSEEMWQDYQQKPAIVSNNTTKQAEPTEAESSIDTFQAEEHAADNNIVSTAPTVPATPKQEETAAEAPMTVNEAKAPMAEVPTTPAAANTAAKPPVISNEPVPPADKPKPKPKLNLVGKPPLPRQFMRTPQASDFTIVSSKAGGYNIAVPNSFGKNPLADLPQAEGAMLVRTAGNTLMLAATVLDPADTASFKATEALPVYENAKVYWQWQHGNQLIWTCRLSAHNDYHGNKLLLTAEAQQNDKTYQLLYVMPAAQADTYLPQAIYSLDSFKVNQP</sequence>
<evidence type="ECO:0008006" key="4">
    <source>
        <dbReference type="Google" id="ProtNLM"/>
    </source>
</evidence>
<dbReference type="RefSeq" id="WP_021720777.1">
    <property type="nucleotide sequence ID" value="NZ_FR892813.1"/>
</dbReference>
<dbReference type="AlphaFoldDB" id="R6WKR2"/>
<comment type="caution">
    <text evidence="3">The sequence shown here is derived from an EMBL/GenBank/DDBJ whole genome shotgun (WGS) entry which is preliminary data.</text>
</comment>
<feature type="chain" id="PRO_5004423345" description="DUF1795 domain-containing protein" evidence="2">
    <location>
        <begin position="21"/>
        <end position="297"/>
    </location>
</feature>
<proteinExistence type="predicted"/>
<feature type="region of interest" description="Disordered" evidence="1">
    <location>
        <begin position="106"/>
        <end position="134"/>
    </location>
</feature>
<evidence type="ECO:0000313" key="3">
    <source>
        <dbReference type="EMBL" id="CDD09965.1"/>
    </source>
</evidence>
<dbReference type="HOGENOM" id="CLU_936428_0_0_9"/>
<organism evidence="3">
    <name type="scientific">Phascolarctobacterium succinatutens CAG:287</name>
    <dbReference type="NCBI Taxonomy" id="1263101"/>
    <lineage>
        <taxon>Bacteria</taxon>
        <taxon>Bacillati</taxon>
        <taxon>Bacillota</taxon>
        <taxon>Negativicutes</taxon>
        <taxon>Acidaminococcales</taxon>
        <taxon>Acidaminococcaceae</taxon>
        <taxon>Phascolarctobacterium</taxon>
    </lineage>
</organism>